<dbReference type="AlphaFoldDB" id="A0A6N4V4D3"/>
<dbReference type="EMBL" id="AP022566">
    <property type="protein sequence ID" value="BBX30714.1"/>
    <property type="molecule type" value="Genomic_DNA"/>
</dbReference>
<keyword evidence="3" id="KW-0614">Plasmid</keyword>
<dbReference type="InterPro" id="IPR051212">
    <property type="entry name" value="Type-I_RE_S_subunit"/>
</dbReference>
<evidence type="ECO:0000256" key="2">
    <source>
        <dbReference type="ARBA" id="ARBA00023125"/>
    </source>
</evidence>
<dbReference type="RefSeq" id="WP_163670721.1">
    <property type="nucleotide sequence ID" value="NZ_AP022566.1"/>
</dbReference>
<evidence type="ECO:0000256" key="1">
    <source>
        <dbReference type="ARBA" id="ARBA00022747"/>
    </source>
</evidence>
<dbReference type="Gene3D" id="3.90.220.20">
    <property type="entry name" value="DNA methylase specificity domains"/>
    <property type="match status" value="2"/>
</dbReference>
<gene>
    <name evidence="3" type="ORF">MALV_58390</name>
</gene>
<evidence type="ECO:0000313" key="3">
    <source>
        <dbReference type="EMBL" id="BBX30714.1"/>
    </source>
</evidence>
<sequence>MSRFGSAMERIDERIPGIDLPLLSVSQTRGVLRRSELTDRPQRADSLDAYKVCRANDIVFNKMSIRAGAMGVAQEDGLVTYHYEVMRAINGSDPRYVVYVMKSAWFTEELIKRERGIGAGDQANVRTTEVPFSVLKTIDCHLPEPSEQCAIADFLDRETAQIDALIDEQQRLIDLLRARRVAVVDSLLTAGAKSSKAQIATGNSWIPSLPDGWQAIRAKHVLSFGPSNGVSPEAGPAEGVKSLSLGAIRDGRVNIGPEVTKVVDRAGINVDDYRLYPNDILLVRGNGNVDLVARAGLVGADFATDEYIYPDLLIRVRVNSSMLPEFFVWACNATATRAQVRAQARTAVGTFKVAGGMVRSLVLPLPPLDEQDRIIDALDAQTSKIDILIAESERFVELARERRSALITAAVTGQIEVRNEVA</sequence>
<keyword evidence="4" id="KW-1185">Reference proteome</keyword>
<dbReference type="REBASE" id="374201">
    <property type="entry name" value="S.Mal12272ORF58380P"/>
</dbReference>
<keyword evidence="1" id="KW-0680">Restriction system</keyword>
<evidence type="ECO:0000313" key="4">
    <source>
        <dbReference type="Proteomes" id="UP000466906"/>
    </source>
</evidence>
<geneLocation type="plasmid" evidence="3 4">
    <name>pJCM12272</name>
</geneLocation>
<keyword evidence="2" id="KW-0238">DNA-binding</keyword>
<protein>
    <submittedName>
        <fullName evidence="3">Restriction modification system DNA specificity domain-containing protein</fullName>
    </submittedName>
</protein>
<dbReference type="PANTHER" id="PTHR43140:SF1">
    <property type="entry name" value="TYPE I RESTRICTION ENZYME ECOKI SPECIFICITY SUBUNIT"/>
    <property type="match status" value="1"/>
</dbReference>
<dbReference type="GO" id="GO:0009307">
    <property type="term" value="P:DNA restriction-modification system"/>
    <property type="evidence" value="ECO:0007669"/>
    <property type="project" value="UniProtKB-KW"/>
</dbReference>
<proteinExistence type="predicted"/>
<dbReference type="GO" id="GO:0003677">
    <property type="term" value="F:DNA binding"/>
    <property type="evidence" value="ECO:0007669"/>
    <property type="project" value="UniProtKB-KW"/>
</dbReference>
<reference evidence="3 4" key="1">
    <citation type="journal article" date="2019" name="Emerg. Microbes Infect.">
        <title>Comprehensive subspecies identification of 175 nontuberculous mycobacteria species based on 7547 genomic profiles.</title>
        <authorList>
            <person name="Matsumoto Y."/>
            <person name="Kinjo T."/>
            <person name="Motooka D."/>
            <person name="Nabeya D."/>
            <person name="Jung N."/>
            <person name="Uechi K."/>
            <person name="Horii T."/>
            <person name="Iida T."/>
            <person name="Fujita J."/>
            <person name="Nakamura S."/>
        </authorList>
    </citation>
    <scope>NUCLEOTIDE SEQUENCE [LARGE SCALE GENOMIC DNA]</scope>
    <source>
        <strain evidence="3 4">JCM 12272</strain>
        <plasmid evidence="3">pJCM12272</plasmid>
    </source>
</reference>
<dbReference type="InterPro" id="IPR044946">
    <property type="entry name" value="Restrct_endonuc_typeI_TRD_sf"/>
</dbReference>
<dbReference type="SUPFAM" id="SSF116734">
    <property type="entry name" value="DNA methylase specificity domain"/>
    <property type="match status" value="2"/>
</dbReference>
<dbReference type="PANTHER" id="PTHR43140">
    <property type="entry name" value="TYPE-1 RESTRICTION ENZYME ECOKI SPECIFICITY PROTEIN"/>
    <property type="match status" value="1"/>
</dbReference>
<organism evidence="3 4">
    <name type="scientific">Mycolicibacterium alvei</name>
    <dbReference type="NCBI Taxonomy" id="67081"/>
    <lineage>
        <taxon>Bacteria</taxon>
        <taxon>Bacillati</taxon>
        <taxon>Actinomycetota</taxon>
        <taxon>Actinomycetes</taxon>
        <taxon>Mycobacteriales</taxon>
        <taxon>Mycobacteriaceae</taxon>
        <taxon>Mycolicibacterium</taxon>
    </lineage>
</organism>
<dbReference type="Proteomes" id="UP000466906">
    <property type="component" value="Plasmid pJCM12272"/>
</dbReference>
<accession>A0A6N4V4D3</accession>
<name>A0A6N4V4D3_9MYCO</name>
<dbReference type="KEGG" id="malv:MALV_58390"/>